<sequence length="449" mass="44956">MGPSPIALRRRLVRLAVASTLLGAAALPAAAGAATGRPVIPSDPLYADQAQLQDGASIGAPEAWEVTQGAGVVVAVLDTGVDESHPDLRGALWTNPGEIPGNGIDDDHDGYVDDVHGVDLVNHDGDPADDNGHGTHVAGIIGARANGEGSVGLAPKAQLMAVKVLDANRAGSADTVAAGIRYALAHGADVINVSVNGSGESDVLRSAVQAAGAAGVSIVASAGNDGADLGLTPSYPASYPDPAMLAVAATDGDSLLADFSNFGRGVQIAADGVGILSTSSTGGYELRSGTSMAAPEVAAALALLHSARPDMADSDLRAALLATARRPAGLLGRVAAGSLDVAAALHQVVSAAQWPSAAVAAAPVLRARVKRRSGASAARARARVLVTWTVTGDASRVAGFRLRRAGHTVARRSGAAARGAWITRRRGRVTVLAIDAAGRSVARASVTVK</sequence>
<dbReference type="PROSITE" id="PS00138">
    <property type="entry name" value="SUBTILASE_SER"/>
    <property type="match status" value="1"/>
</dbReference>
<reference evidence="9 10" key="1">
    <citation type="submission" date="2022-06" db="EMBL/GenBank/DDBJ databases">
        <title>Paraconexibacter antarcticus.</title>
        <authorList>
            <person name="Kim C.S."/>
        </authorList>
    </citation>
    <scope>NUCLEOTIDE SEQUENCE [LARGE SCALE GENOMIC DNA]</scope>
    <source>
        <strain evidence="9 10">02-257</strain>
    </source>
</reference>
<evidence type="ECO:0000256" key="3">
    <source>
        <dbReference type="ARBA" id="ARBA00022801"/>
    </source>
</evidence>
<dbReference type="PRINTS" id="PR00723">
    <property type="entry name" value="SUBTILISIN"/>
</dbReference>
<dbReference type="InterPro" id="IPR022398">
    <property type="entry name" value="Peptidase_S8_His-AS"/>
</dbReference>
<name>A0ABY5DU00_9ACTN</name>
<dbReference type="SUPFAM" id="SSF52743">
    <property type="entry name" value="Subtilisin-like"/>
    <property type="match status" value="1"/>
</dbReference>
<keyword evidence="2 5" id="KW-0645">Protease</keyword>
<dbReference type="InterPro" id="IPR000209">
    <property type="entry name" value="Peptidase_S8/S53_dom"/>
</dbReference>
<evidence type="ECO:0000313" key="9">
    <source>
        <dbReference type="EMBL" id="UTI65510.1"/>
    </source>
</evidence>
<feature type="active site" description="Charge relay system" evidence="5">
    <location>
        <position position="291"/>
    </location>
</feature>
<proteinExistence type="inferred from homology"/>
<feature type="chain" id="PRO_5046682589" evidence="7">
    <location>
        <begin position="34"/>
        <end position="449"/>
    </location>
</feature>
<dbReference type="InterPro" id="IPR051048">
    <property type="entry name" value="Peptidase_S8/S53_subtilisin"/>
</dbReference>
<evidence type="ECO:0000256" key="5">
    <source>
        <dbReference type="PROSITE-ProRule" id="PRU01240"/>
    </source>
</evidence>
<keyword evidence="10" id="KW-1185">Reference proteome</keyword>
<dbReference type="PANTHER" id="PTHR43399:SF4">
    <property type="entry name" value="CELL WALL-ASSOCIATED PROTEASE"/>
    <property type="match status" value="1"/>
</dbReference>
<accession>A0ABY5DU00</accession>
<feature type="active site" description="Charge relay system" evidence="5">
    <location>
        <position position="78"/>
    </location>
</feature>
<gene>
    <name evidence="9" type="ORF">NBH00_04675</name>
</gene>
<evidence type="ECO:0000256" key="4">
    <source>
        <dbReference type="ARBA" id="ARBA00022825"/>
    </source>
</evidence>
<evidence type="ECO:0000313" key="10">
    <source>
        <dbReference type="Proteomes" id="UP001056035"/>
    </source>
</evidence>
<dbReference type="PROSITE" id="PS51892">
    <property type="entry name" value="SUBTILASE"/>
    <property type="match status" value="1"/>
</dbReference>
<dbReference type="PROSITE" id="PS00136">
    <property type="entry name" value="SUBTILASE_ASP"/>
    <property type="match status" value="1"/>
</dbReference>
<dbReference type="Gene3D" id="3.40.50.200">
    <property type="entry name" value="Peptidase S8/S53 domain"/>
    <property type="match status" value="1"/>
</dbReference>
<dbReference type="PROSITE" id="PS51318">
    <property type="entry name" value="TAT"/>
    <property type="match status" value="1"/>
</dbReference>
<feature type="active site" description="Charge relay system" evidence="5">
    <location>
        <position position="133"/>
    </location>
</feature>
<dbReference type="PROSITE" id="PS00137">
    <property type="entry name" value="SUBTILASE_HIS"/>
    <property type="match status" value="1"/>
</dbReference>
<organism evidence="9 10">
    <name type="scientific">Paraconexibacter antarcticus</name>
    <dbReference type="NCBI Taxonomy" id="2949664"/>
    <lineage>
        <taxon>Bacteria</taxon>
        <taxon>Bacillati</taxon>
        <taxon>Actinomycetota</taxon>
        <taxon>Thermoleophilia</taxon>
        <taxon>Solirubrobacterales</taxon>
        <taxon>Paraconexibacteraceae</taxon>
        <taxon>Paraconexibacter</taxon>
    </lineage>
</organism>
<feature type="domain" description="Peptidase S8/S53" evidence="8">
    <location>
        <begin position="69"/>
        <end position="331"/>
    </location>
</feature>
<evidence type="ECO:0000256" key="2">
    <source>
        <dbReference type="ARBA" id="ARBA00022670"/>
    </source>
</evidence>
<dbReference type="InterPro" id="IPR023827">
    <property type="entry name" value="Peptidase_S8_Asp-AS"/>
</dbReference>
<protein>
    <submittedName>
        <fullName evidence="9">S8 family serine peptidase</fullName>
    </submittedName>
</protein>
<evidence type="ECO:0000256" key="7">
    <source>
        <dbReference type="SAM" id="SignalP"/>
    </source>
</evidence>
<evidence type="ECO:0000256" key="6">
    <source>
        <dbReference type="RuleBase" id="RU003355"/>
    </source>
</evidence>
<dbReference type="EMBL" id="CP098502">
    <property type="protein sequence ID" value="UTI65510.1"/>
    <property type="molecule type" value="Genomic_DNA"/>
</dbReference>
<dbReference type="InterPro" id="IPR023828">
    <property type="entry name" value="Peptidase_S8_Ser-AS"/>
</dbReference>
<dbReference type="Pfam" id="PF00082">
    <property type="entry name" value="Peptidase_S8"/>
    <property type="match status" value="1"/>
</dbReference>
<dbReference type="RefSeq" id="WP_254572190.1">
    <property type="nucleotide sequence ID" value="NZ_CP098502.1"/>
</dbReference>
<feature type="signal peptide" evidence="7">
    <location>
        <begin position="1"/>
        <end position="33"/>
    </location>
</feature>
<keyword evidence="7" id="KW-0732">Signal</keyword>
<evidence type="ECO:0000259" key="8">
    <source>
        <dbReference type="Pfam" id="PF00082"/>
    </source>
</evidence>
<dbReference type="PANTHER" id="PTHR43399">
    <property type="entry name" value="SUBTILISIN-RELATED"/>
    <property type="match status" value="1"/>
</dbReference>
<evidence type="ECO:0000256" key="1">
    <source>
        <dbReference type="ARBA" id="ARBA00011073"/>
    </source>
</evidence>
<keyword evidence="3 5" id="KW-0378">Hydrolase</keyword>
<comment type="similarity">
    <text evidence="1 5 6">Belongs to the peptidase S8 family.</text>
</comment>
<keyword evidence="4 5" id="KW-0720">Serine protease</keyword>
<dbReference type="InterPro" id="IPR015500">
    <property type="entry name" value="Peptidase_S8_subtilisin-rel"/>
</dbReference>
<dbReference type="Proteomes" id="UP001056035">
    <property type="component" value="Chromosome"/>
</dbReference>
<dbReference type="InterPro" id="IPR036852">
    <property type="entry name" value="Peptidase_S8/S53_dom_sf"/>
</dbReference>
<dbReference type="InterPro" id="IPR006311">
    <property type="entry name" value="TAT_signal"/>
</dbReference>